<organism evidence="1 2">
    <name type="scientific">Haemophilus parainfluenzae ATCC 33392</name>
    <dbReference type="NCBI Taxonomy" id="888828"/>
    <lineage>
        <taxon>Bacteria</taxon>
        <taxon>Pseudomonadati</taxon>
        <taxon>Pseudomonadota</taxon>
        <taxon>Gammaproteobacteria</taxon>
        <taxon>Pasteurellales</taxon>
        <taxon>Pasteurellaceae</taxon>
        <taxon>Haemophilus</taxon>
    </lineage>
</organism>
<dbReference type="AlphaFoldDB" id="A0ABD7ZJJ2"/>
<proteinExistence type="predicted"/>
<accession>A0ABD7ZJJ2</accession>
<dbReference type="Proteomes" id="UP001242781">
    <property type="component" value="Chromosome"/>
</dbReference>
<sequence>MLTFYSLYRHTAKLSDYKSGIEEIVGSTKSSDNKIVIRDAKNQSLNPRVELKNGVTIGVRRHTQIQDKFDELLWYRETKDNKTIEHKPKSGEHWHIFHQSYEEMQSGPIKGLPLLSKHKVDTQADVEVKLDKPIEIKASEELGLMGKYNQIGESGEVLLLHGRKIIGNQGNT</sequence>
<reference evidence="1 2" key="1">
    <citation type="submission" date="2023-08" db="EMBL/GenBank/DDBJ databases">
        <title>Haemophilus_parainfluenzae_DSM 8978_complete_genome_hifiasm_Zymo_Research_D6332.</title>
        <authorList>
            <person name="Damerum A."/>
        </authorList>
    </citation>
    <scope>NUCLEOTIDE SEQUENCE [LARGE SCALE GENOMIC DNA]</scope>
    <source>
        <strain evidence="1 2">DSM 8978</strain>
    </source>
</reference>
<protein>
    <submittedName>
        <fullName evidence="1">Uncharacterized protein</fullName>
    </submittedName>
</protein>
<name>A0ABD7ZJJ2_HAEPA</name>
<dbReference type="EMBL" id="CP133470">
    <property type="protein sequence ID" value="WMS23961.1"/>
    <property type="molecule type" value="Genomic_DNA"/>
</dbReference>
<gene>
    <name evidence="1" type="ORF">RDV53_00965</name>
</gene>
<evidence type="ECO:0000313" key="2">
    <source>
        <dbReference type="Proteomes" id="UP001242781"/>
    </source>
</evidence>
<evidence type="ECO:0000313" key="1">
    <source>
        <dbReference type="EMBL" id="WMS23961.1"/>
    </source>
</evidence>